<evidence type="ECO:0000313" key="1">
    <source>
        <dbReference type="EMBL" id="MFC6055614.1"/>
    </source>
</evidence>
<dbReference type="RefSeq" id="WP_386395134.1">
    <property type="nucleotide sequence ID" value="NZ_JBHSPT010000019.1"/>
</dbReference>
<proteinExistence type="predicted"/>
<name>A0ABW1LVV7_9ACTN</name>
<keyword evidence="2" id="KW-1185">Reference proteome</keyword>
<sequence>MTLARSLVQAGEVDEGAVEAATGLTHLEEVESGRVNRRVADVRDLLRSVDAVSAREAAEELTEYTELKGVV</sequence>
<reference evidence="2" key="1">
    <citation type="journal article" date="2019" name="Int. J. Syst. Evol. Microbiol.">
        <title>The Global Catalogue of Microorganisms (GCM) 10K type strain sequencing project: providing services to taxonomists for standard genome sequencing and annotation.</title>
        <authorList>
            <consortium name="The Broad Institute Genomics Platform"/>
            <consortium name="The Broad Institute Genome Sequencing Center for Infectious Disease"/>
            <person name="Wu L."/>
            <person name="Ma J."/>
        </authorList>
    </citation>
    <scope>NUCLEOTIDE SEQUENCE [LARGE SCALE GENOMIC DNA]</scope>
    <source>
        <strain evidence="2">JCM 12763</strain>
    </source>
</reference>
<protein>
    <submittedName>
        <fullName evidence="1">Uncharacterized protein</fullName>
    </submittedName>
</protein>
<organism evidence="1 2">
    <name type="scientific">Streptomyces pratens</name>
    <dbReference type="NCBI Taxonomy" id="887456"/>
    <lineage>
        <taxon>Bacteria</taxon>
        <taxon>Bacillati</taxon>
        <taxon>Actinomycetota</taxon>
        <taxon>Actinomycetes</taxon>
        <taxon>Kitasatosporales</taxon>
        <taxon>Streptomycetaceae</taxon>
        <taxon>Streptomyces</taxon>
    </lineage>
</organism>
<evidence type="ECO:0000313" key="2">
    <source>
        <dbReference type="Proteomes" id="UP001596242"/>
    </source>
</evidence>
<comment type="caution">
    <text evidence="1">The sequence shown here is derived from an EMBL/GenBank/DDBJ whole genome shotgun (WGS) entry which is preliminary data.</text>
</comment>
<dbReference type="Proteomes" id="UP001596242">
    <property type="component" value="Unassembled WGS sequence"/>
</dbReference>
<gene>
    <name evidence="1" type="ORF">ACFP50_09115</name>
</gene>
<accession>A0ABW1LVV7</accession>
<dbReference type="EMBL" id="JBHSPT010000019">
    <property type="protein sequence ID" value="MFC6055614.1"/>
    <property type="molecule type" value="Genomic_DNA"/>
</dbReference>